<evidence type="ECO:0000313" key="1">
    <source>
        <dbReference type="EMBL" id="KAH0547074.1"/>
    </source>
</evidence>
<evidence type="ECO:0000313" key="2">
    <source>
        <dbReference type="Proteomes" id="UP000826195"/>
    </source>
</evidence>
<reference evidence="1 2" key="1">
    <citation type="journal article" date="2021" name="J. Hered.">
        <title>A chromosome-level genome assembly of the parasitoid wasp, Cotesia glomerata (Hymenoptera: Braconidae).</title>
        <authorList>
            <person name="Pinto B.J."/>
            <person name="Weis J.J."/>
            <person name="Gamble T."/>
            <person name="Ode P.J."/>
            <person name="Paul R."/>
            <person name="Zaspel J.M."/>
        </authorList>
    </citation>
    <scope>NUCLEOTIDE SEQUENCE [LARGE SCALE GENOMIC DNA]</scope>
    <source>
        <strain evidence="1">CgM1</strain>
    </source>
</reference>
<dbReference type="AlphaFoldDB" id="A0AAV7I6U7"/>
<dbReference type="EMBL" id="JAHXZJ010002237">
    <property type="protein sequence ID" value="KAH0547074.1"/>
    <property type="molecule type" value="Genomic_DNA"/>
</dbReference>
<name>A0AAV7I6U7_COTGL</name>
<keyword evidence="2" id="KW-1185">Reference proteome</keyword>
<comment type="caution">
    <text evidence="1">The sequence shown here is derived from an EMBL/GenBank/DDBJ whole genome shotgun (WGS) entry which is preliminary data.</text>
</comment>
<organism evidence="1 2">
    <name type="scientific">Cotesia glomerata</name>
    <name type="common">Lepidopteran parasitic wasp</name>
    <name type="synonym">Apanteles glomeratus</name>
    <dbReference type="NCBI Taxonomy" id="32391"/>
    <lineage>
        <taxon>Eukaryota</taxon>
        <taxon>Metazoa</taxon>
        <taxon>Ecdysozoa</taxon>
        <taxon>Arthropoda</taxon>
        <taxon>Hexapoda</taxon>
        <taxon>Insecta</taxon>
        <taxon>Pterygota</taxon>
        <taxon>Neoptera</taxon>
        <taxon>Endopterygota</taxon>
        <taxon>Hymenoptera</taxon>
        <taxon>Apocrita</taxon>
        <taxon>Ichneumonoidea</taxon>
        <taxon>Braconidae</taxon>
        <taxon>Microgastrinae</taxon>
        <taxon>Cotesia</taxon>
    </lineage>
</organism>
<protein>
    <submittedName>
        <fullName evidence="1">Uncharacterized protein</fullName>
    </submittedName>
</protein>
<sequence length="249" mass="28292">MKGYPSNLQGILPMSSLESDDVNANSNKLRVDKATTRPGLRKPFSDRETRLSGQIQAMASIPFSPIWNQELFGQGSVKKENRNIQVHRVKSNGHLDLLVKDASAMQKTVWSLPYNRFPCPEKSFLITKLDTSRAVTVPASGHIPNVSLRSFGSFFTRQRRFQKLIPGWSGILSRGCTVKGRGHDPKSESYNEWVTGLGWDGIDTLTFDDPKRINSQKPRRSRWLNISRSFEFHQKNTGQLWLLFRITSS</sequence>
<accession>A0AAV7I6U7</accession>
<gene>
    <name evidence="1" type="ORF">KQX54_016966</name>
</gene>
<proteinExistence type="predicted"/>
<dbReference type="Proteomes" id="UP000826195">
    <property type="component" value="Unassembled WGS sequence"/>
</dbReference>